<organism evidence="2 3">
    <name type="scientific">Puccinia graminis f. sp. tritici</name>
    <dbReference type="NCBI Taxonomy" id="56615"/>
    <lineage>
        <taxon>Eukaryota</taxon>
        <taxon>Fungi</taxon>
        <taxon>Dikarya</taxon>
        <taxon>Basidiomycota</taxon>
        <taxon>Pucciniomycotina</taxon>
        <taxon>Pucciniomycetes</taxon>
        <taxon>Pucciniales</taxon>
        <taxon>Pucciniaceae</taxon>
        <taxon>Puccinia</taxon>
    </lineage>
</organism>
<sequence>MACRRDLWAMSPPRPKSIKSLAGDFFITRLHGASVHHFSSSLRTSDGRSVYLMDITSFGHKPFTVTSMDQPGSGLDISRTGHLGSSGRYERQTGLDMFAYRKSELNTKGICGCFPRAKP</sequence>
<gene>
    <name evidence="2" type="ORF">PGT21_016839</name>
</gene>
<evidence type="ECO:0000313" key="2">
    <source>
        <dbReference type="EMBL" id="KAA1110283.1"/>
    </source>
</evidence>
<protein>
    <submittedName>
        <fullName evidence="2">Uncharacterized protein</fullName>
    </submittedName>
</protein>
<evidence type="ECO:0000313" key="3">
    <source>
        <dbReference type="Proteomes" id="UP000324748"/>
    </source>
</evidence>
<dbReference type="EMBL" id="VSWC01000027">
    <property type="protein sequence ID" value="KAA1110283.1"/>
    <property type="molecule type" value="Genomic_DNA"/>
</dbReference>
<proteinExistence type="predicted"/>
<name>A0A5B0QBK2_PUCGR</name>
<accession>A0A5B0QBK2</accession>
<reference evidence="2 3" key="1">
    <citation type="submission" date="2019-05" db="EMBL/GenBank/DDBJ databases">
        <title>Emergence of the Ug99 lineage of the wheat stem rust pathogen through somatic hybridization.</title>
        <authorList>
            <person name="Li F."/>
            <person name="Upadhyaya N.M."/>
            <person name="Sperschneider J."/>
            <person name="Matny O."/>
            <person name="Nguyen-Phuc H."/>
            <person name="Mago R."/>
            <person name="Raley C."/>
            <person name="Miller M.E."/>
            <person name="Silverstein K.A.T."/>
            <person name="Henningsen E."/>
            <person name="Hirsch C.D."/>
            <person name="Visser B."/>
            <person name="Pretorius Z.A."/>
            <person name="Steffenson B.J."/>
            <person name="Schwessinger B."/>
            <person name="Dodds P.N."/>
            <person name="Figueroa M."/>
        </authorList>
    </citation>
    <scope>NUCLEOTIDE SEQUENCE [LARGE SCALE GENOMIC DNA]</scope>
    <source>
        <strain evidence="2">21-0</strain>
    </source>
</reference>
<evidence type="ECO:0000256" key="1">
    <source>
        <dbReference type="SAM" id="MobiDB-lite"/>
    </source>
</evidence>
<dbReference type="AlphaFoldDB" id="A0A5B0QBK2"/>
<keyword evidence="3" id="KW-1185">Reference proteome</keyword>
<comment type="caution">
    <text evidence="2">The sequence shown here is derived from an EMBL/GenBank/DDBJ whole genome shotgun (WGS) entry which is preliminary data.</text>
</comment>
<dbReference type="Proteomes" id="UP000324748">
    <property type="component" value="Unassembled WGS sequence"/>
</dbReference>
<feature type="region of interest" description="Disordered" evidence="1">
    <location>
        <begin position="69"/>
        <end position="88"/>
    </location>
</feature>